<comment type="caution">
    <text evidence="1">The sequence shown here is derived from an EMBL/GenBank/DDBJ whole genome shotgun (WGS) entry which is preliminary data.</text>
</comment>
<proteinExistence type="predicted"/>
<organism evidence="1 2">
    <name type="scientific">Naasia lichenicola</name>
    <dbReference type="NCBI Taxonomy" id="2565933"/>
    <lineage>
        <taxon>Bacteria</taxon>
        <taxon>Bacillati</taxon>
        <taxon>Actinomycetota</taxon>
        <taxon>Actinomycetes</taxon>
        <taxon>Micrococcales</taxon>
        <taxon>Microbacteriaceae</taxon>
        <taxon>Naasia</taxon>
    </lineage>
</organism>
<gene>
    <name evidence="1" type="ORF">E6C64_03215</name>
</gene>
<accession>A0A4S4FSJ5</accession>
<name>A0A4S4FSJ5_9MICO</name>
<dbReference type="AlphaFoldDB" id="A0A4S4FSJ5"/>
<keyword evidence="2" id="KW-1185">Reference proteome</keyword>
<protein>
    <submittedName>
        <fullName evidence="1">Uncharacterized protein</fullName>
    </submittedName>
</protein>
<dbReference type="RefSeq" id="WP_136426156.1">
    <property type="nucleotide sequence ID" value="NZ_SSSM01000001.1"/>
</dbReference>
<dbReference type="EMBL" id="SSSM01000001">
    <property type="protein sequence ID" value="THG33374.1"/>
    <property type="molecule type" value="Genomic_DNA"/>
</dbReference>
<evidence type="ECO:0000313" key="2">
    <source>
        <dbReference type="Proteomes" id="UP000309133"/>
    </source>
</evidence>
<dbReference type="Proteomes" id="UP000309133">
    <property type="component" value="Unassembled WGS sequence"/>
</dbReference>
<reference evidence="1 2" key="1">
    <citation type="submission" date="2019-04" db="EMBL/GenBank/DDBJ databases">
        <authorList>
            <person name="Jiang L."/>
        </authorList>
    </citation>
    <scope>NUCLEOTIDE SEQUENCE [LARGE SCALE GENOMIC DNA]</scope>
    <source>
        <strain evidence="1 2">YIM 131853</strain>
    </source>
</reference>
<evidence type="ECO:0000313" key="1">
    <source>
        <dbReference type="EMBL" id="THG33374.1"/>
    </source>
</evidence>
<sequence>MTDFPRTATGERAQVHSDPRLQAVLTELREDIQFGRVDTDVSEVLQERLLALDIFLDDDEIEALAAEVESHASR</sequence>